<dbReference type="Pfam" id="PF05182">
    <property type="entry name" value="Fip1"/>
    <property type="match status" value="1"/>
</dbReference>
<dbReference type="Proteomes" id="UP000887563">
    <property type="component" value="Unplaced"/>
</dbReference>
<keyword evidence="3" id="KW-0507">mRNA processing</keyword>
<evidence type="ECO:0000256" key="2">
    <source>
        <dbReference type="ARBA" id="ARBA00007459"/>
    </source>
</evidence>
<protein>
    <submittedName>
        <fullName evidence="8">Pre-mRNA 3'-end-processing factor FIP1</fullName>
    </submittedName>
</protein>
<keyword evidence="4" id="KW-0539">Nucleus</keyword>
<evidence type="ECO:0000256" key="1">
    <source>
        <dbReference type="ARBA" id="ARBA00004123"/>
    </source>
</evidence>
<feature type="compositionally biased region" description="Basic and acidic residues" evidence="5">
    <location>
        <begin position="1"/>
        <end position="10"/>
    </location>
</feature>
<evidence type="ECO:0000256" key="5">
    <source>
        <dbReference type="SAM" id="MobiDB-lite"/>
    </source>
</evidence>
<dbReference type="AlphaFoldDB" id="A0A914KZ44"/>
<dbReference type="WBParaSite" id="Minc3s00174g06755">
    <property type="protein sequence ID" value="Minc3s00174g06755"/>
    <property type="gene ID" value="Minc3s00174g06755"/>
</dbReference>
<name>A0A914KZ44_MELIC</name>
<accession>A0A914KZ44</accession>
<evidence type="ECO:0000313" key="8">
    <source>
        <dbReference type="WBParaSite" id="Minc3s00174g06755"/>
    </source>
</evidence>
<comment type="similarity">
    <text evidence="2">Belongs to the FIP1 family.</text>
</comment>
<evidence type="ECO:0000259" key="6">
    <source>
        <dbReference type="Pfam" id="PF05182"/>
    </source>
</evidence>
<feature type="domain" description="Pre-mRNA polyadenylation factor Fip1" evidence="6">
    <location>
        <begin position="42"/>
        <end position="60"/>
    </location>
</feature>
<feature type="compositionally biased region" description="Basic and acidic residues" evidence="5">
    <location>
        <begin position="37"/>
        <end position="50"/>
    </location>
</feature>
<feature type="compositionally biased region" description="Polar residues" evidence="5">
    <location>
        <begin position="16"/>
        <end position="25"/>
    </location>
</feature>
<dbReference type="InterPro" id="IPR007854">
    <property type="entry name" value="Fip1_dom"/>
</dbReference>
<dbReference type="GO" id="GO:0006397">
    <property type="term" value="P:mRNA processing"/>
    <property type="evidence" value="ECO:0007669"/>
    <property type="project" value="UniProtKB-KW"/>
</dbReference>
<sequence>MEDKPWRKPGADLIKQNRSGVTNGTIDLDTNPALKDGTPKDDLDLATMEDKPWRKPGADLIKVF</sequence>
<evidence type="ECO:0000313" key="7">
    <source>
        <dbReference type="Proteomes" id="UP000887563"/>
    </source>
</evidence>
<proteinExistence type="inferred from homology"/>
<comment type="subcellular location">
    <subcellularLocation>
        <location evidence="1">Nucleus</location>
    </subcellularLocation>
</comment>
<reference evidence="8" key="1">
    <citation type="submission" date="2022-11" db="UniProtKB">
        <authorList>
            <consortium name="WormBaseParasite"/>
        </authorList>
    </citation>
    <scope>IDENTIFICATION</scope>
</reference>
<evidence type="ECO:0000256" key="4">
    <source>
        <dbReference type="ARBA" id="ARBA00023242"/>
    </source>
</evidence>
<keyword evidence="7" id="KW-1185">Reference proteome</keyword>
<dbReference type="GO" id="GO:0005634">
    <property type="term" value="C:nucleus"/>
    <property type="evidence" value="ECO:0007669"/>
    <property type="project" value="UniProtKB-SubCell"/>
</dbReference>
<feature type="region of interest" description="Disordered" evidence="5">
    <location>
        <begin position="1"/>
        <end position="50"/>
    </location>
</feature>
<organism evidence="7 8">
    <name type="scientific">Meloidogyne incognita</name>
    <name type="common">Southern root-knot nematode worm</name>
    <name type="synonym">Oxyuris incognita</name>
    <dbReference type="NCBI Taxonomy" id="6306"/>
    <lineage>
        <taxon>Eukaryota</taxon>
        <taxon>Metazoa</taxon>
        <taxon>Ecdysozoa</taxon>
        <taxon>Nematoda</taxon>
        <taxon>Chromadorea</taxon>
        <taxon>Rhabditida</taxon>
        <taxon>Tylenchina</taxon>
        <taxon>Tylenchomorpha</taxon>
        <taxon>Tylenchoidea</taxon>
        <taxon>Meloidogynidae</taxon>
        <taxon>Meloidogyninae</taxon>
        <taxon>Meloidogyne</taxon>
        <taxon>Meloidogyne incognita group</taxon>
    </lineage>
</organism>
<evidence type="ECO:0000256" key="3">
    <source>
        <dbReference type="ARBA" id="ARBA00022664"/>
    </source>
</evidence>